<dbReference type="Proteomes" id="UP001501266">
    <property type="component" value="Unassembled WGS sequence"/>
</dbReference>
<comment type="similarity">
    <text evidence="1">Belongs to the ABC transporter superfamily.</text>
</comment>
<gene>
    <name evidence="4" type="ORF">GCM10009640_13480</name>
</gene>
<dbReference type="Gene3D" id="3.40.50.300">
    <property type="entry name" value="P-loop containing nucleotide triphosphate hydrolases"/>
    <property type="match status" value="1"/>
</dbReference>
<evidence type="ECO:0000313" key="5">
    <source>
        <dbReference type="Proteomes" id="UP001501266"/>
    </source>
</evidence>
<keyword evidence="2" id="KW-0813">Transport</keyword>
<dbReference type="PANTHER" id="PTHR43335:SF4">
    <property type="entry name" value="ABC TRANSPORTER, ATP-BINDING PROTEIN"/>
    <property type="match status" value="1"/>
</dbReference>
<reference evidence="5" key="1">
    <citation type="journal article" date="2019" name="Int. J. Syst. Evol. Microbiol.">
        <title>The Global Catalogue of Microorganisms (GCM) 10K type strain sequencing project: providing services to taxonomists for standard genome sequencing and annotation.</title>
        <authorList>
            <consortium name="The Broad Institute Genomics Platform"/>
            <consortium name="The Broad Institute Genome Sequencing Center for Infectious Disease"/>
            <person name="Wu L."/>
            <person name="Ma J."/>
        </authorList>
    </citation>
    <scope>NUCLEOTIDE SEQUENCE [LARGE SCALE GENOMIC DNA]</scope>
    <source>
        <strain evidence="5">JCM 12398</strain>
    </source>
</reference>
<dbReference type="RefSeq" id="WP_343918718.1">
    <property type="nucleotide sequence ID" value="NZ_BAAAKK010000003.1"/>
</dbReference>
<dbReference type="InterPro" id="IPR003439">
    <property type="entry name" value="ABC_transporter-like_ATP-bd"/>
</dbReference>
<dbReference type="SUPFAM" id="SSF52540">
    <property type="entry name" value="P-loop containing nucleoside triphosphate hydrolases"/>
    <property type="match status" value="1"/>
</dbReference>
<feature type="domain" description="ABC transporter" evidence="3">
    <location>
        <begin position="31"/>
        <end position="156"/>
    </location>
</feature>
<organism evidence="4 5">
    <name type="scientific">Agrococcus citreus</name>
    <dbReference type="NCBI Taxonomy" id="84643"/>
    <lineage>
        <taxon>Bacteria</taxon>
        <taxon>Bacillati</taxon>
        <taxon>Actinomycetota</taxon>
        <taxon>Actinomycetes</taxon>
        <taxon>Micrococcales</taxon>
        <taxon>Microbacteriaceae</taxon>
        <taxon>Agrococcus</taxon>
    </lineage>
</organism>
<evidence type="ECO:0000259" key="3">
    <source>
        <dbReference type="Pfam" id="PF00005"/>
    </source>
</evidence>
<dbReference type="GO" id="GO:0005524">
    <property type="term" value="F:ATP binding"/>
    <property type="evidence" value="ECO:0007669"/>
    <property type="project" value="UniProtKB-KW"/>
</dbReference>
<dbReference type="PANTHER" id="PTHR43335">
    <property type="entry name" value="ABC TRANSPORTER, ATP-BINDING PROTEIN"/>
    <property type="match status" value="1"/>
</dbReference>
<evidence type="ECO:0000256" key="2">
    <source>
        <dbReference type="ARBA" id="ARBA00022448"/>
    </source>
</evidence>
<dbReference type="InterPro" id="IPR027417">
    <property type="entry name" value="P-loop_NTPase"/>
</dbReference>
<comment type="caution">
    <text evidence="4">The sequence shown here is derived from an EMBL/GenBank/DDBJ whole genome shotgun (WGS) entry which is preliminary data.</text>
</comment>
<dbReference type="EMBL" id="BAAAKK010000003">
    <property type="protein sequence ID" value="GAA1421815.1"/>
    <property type="molecule type" value="Genomic_DNA"/>
</dbReference>
<evidence type="ECO:0000313" key="4">
    <source>
        <dbReference type="EMBL" id="GAA1421815.1"/>
    </source>
</evidence>
<proteinExistence type="inferred from homology"/>
<accession>A0ABP4JLB0</accession>
<keyword evidence="5" id="KW-1185">Reference proteome</keyword>
<keyword evidence="4" id="KW-0547">Nucleotide-binding</keyword>
<keyword evidence="4" id="KW-0067">ATP-binding</keyword>
<protein>
    <submittedName>
        <fullName evidence="4">ABC transporter ATP-binding protein</fullName>
    </submittedName>
</protein>
<name>A0ABP4JLB0_9MICO</name>
<sequence length="206" mass="21392">MIGIEVAGVGAVRRGARSVAVPDLAIDGPGLVRVLGANGSGKSTLVELLAGGIAPERGSVRVCGAPAAGAGARRLRRVCRTEIALLGHVTLRRHAALFARAAGLPLRAATDALGDEALADRLDDAVDELSTGEARRAWVRLTTLGDAPVLLLDEPLLGVDARAADALRARILAWATTRLVLVVDHDEHRWTGAVRALSLEPGRVAP</sequence>
<evidence type="ECO:0000256" key="1">
    <source>
        <dbReference type="ARBA" id="ARBA00005417"/>
    </source>
</evidence>
<dbReference type="Pfam" id="PF00005">
    <property type="entry name" value="ABC_tran"/>
    <property type="match status" value="1"/>
</dbReference>